<dbReference type="InterPro" id="IPR046524">
    <property type="entry name" value="DUF6701"/>
</dbReference>
<dbReference type="Pfam" id="PF20419">
    <property type="entry name" value="DUF6701"/>
    <property type="match status" value="1"/>
</dbReference>
<dbReference type="RefSeq" id="WP_104485112.1">
    <property type="nucleotide sequence ID" value="NZ_BMYB01000006.1"/>
</dbReference>
<dbReference type="AlphaFoldDB" id="A0A2P5TR81"/>
<feature type="signal peptide" evidence="1">
    <location>
        <begin position="1"/>
        <end position="17"/>
    </location>
</feature>
<gene>
    <name evidence="3" type="ORF">UN63_01980</name>
</gene>
<dbReference type="Proteomes" id="UP000242231">
    <property type="component" value="Unassembled WGS sequence"/>
</dbReference>
<protein>
    <recommendedName>
        <fullName evidence="2">DUF6701 domain-containing protein</fullName>
    </recommendedName>
</protein>
<evidence type="ECO:0000259" key="2">
    <source>
        <dbReference type="Pfam" id="PF20419"/>
    </source>
</evidence>
<organism evidence="3 4">
    <name type="scientific">Oceanisphaera arctica</name>
    <dbReference type="NCBI Taxonomy" id="641510"/>
    <lineage>
        <taxon>Bacteria</taxon>
        <taxon>Pseudomonadati</taxon>
        <taxon>Pseudomonadota</taxon>
        <taxon>Gammaproteobacteria</taxon>
        <taxon>Aeromonadales</taxon>
        <taxon>Aeromonadaceae</taxon>
        <taxon>Oceanisphaera</taxon>
    </lineage>
</organism>
<keyword evidence="1" id="KW-0732">Signal</keyword>
<dbReference type="EMBL" id="MPZM01000002">
    <property type="protein sequence ID" value="PPL18301.1"/>
    <property type="molecule type" value="Genomic_DNA"/>
</dbReference>
<evidence type="ECO:0000256" key="1">
    <source>
        <dbReference type="SAM" id="SignalP"/>
    </source>
</evidence>
<evidence type="ECO:0000313" key="4">
    <source>
        <dbReference type="Proteomes" id="UP000242231"/>
    </source>
</evidence>
<feature type="chain" id="PRO_5015144796" description="DUF6701 domain-containing protein" evidence="1">
    <location>
        <begin position="18"/>
        <end position="881"/>
    </location>
</feature>
<keyword evidence="4" id="KW-1185">Reference proteome</keyword>
<proteinExistence type="predicted"/>
<accession>A0A2P5TR81</accession>
<sequence>MKLMISLLFFFCGAVAAQSMNDLFPYAAQSHASDGKIKMEEDAIIGGTNNARLDFYSGDFKGSSRCDDKPCSLSYKSGPKVNLPAYQADSISFPADFKATSSSLEFKCEQGNSSDSRSQFKSIKIEKGCSAVLTGGHDEYRIKDKLEVKSGGELTLTAGDYWLGELDIDGGRLHLPASGQVNFYVNGDVNIKDAGALGNADFNIYAPDDDIKLEGSSQLLGDAFTNKKLELKDAAQLTGAIRADTLKLDGTLNLSGGEYSLHKIELKKNARLHTTGAVILNIESKLKLEEDSVLGNASKSVRLYVYGGEDKDADDDPDKGDADLKKNSRLYGFVYVQGKLKLHEGAGVYGAVNVVDLEMKKNSAINFGTFSLSARRDIGYVDGEENNAAIITVNGATSRFKVEYGSGELAYEVAGEKSGYSILNNGDIYSLPADTEIYIRHNQARNVDLVLTEMSDSEEELSSDKVTLAFVPYQIEVQPGINCPSTLHDFNYSIHAGCSVLAKAGEPKSVSLSFIGYGVNGINDEVGDKILEYSFNQPENVTITELNTNVVNHPLTTFDMNIGFTQVALVQAVVADHCAVYANNCGDKLTKGSDAVIGRTVPAALDVVTSAAGQIAGNHVYAGKAVAFTTQPGFTVQAVDINGDPLPSYSGEFAGGLTADNISLALMIPDDSFLDGMTMPVTVQWDDNGQHRILVTNNELSFPKESTPFDAKLINVPLELNIAIESDAVDDEPLILPPDQNNRETLVEDANAELRYGQLMISDLTLATETEGTMPVYLQYFDQYGTLIDDPDFDLSTQSASLVVEPENGAVLPGLTQTADGIDVDAYAEAAEFQIRADVADWLKTTGEAALLDPAATLSISAGETPLRGHDRIIYRREAIR</sequence>
<feature type="domain" description="DUF6701" evidence="2">
    <location>
        <begin position="495"/>
        <end position="878"/>
    </location>
</feature>
<evidence type="ECO:0000313" key="3">
    <source>
        <dbReference type="EMBL" id="PPL18301.1"/>
    </source>
</evidence>
<reference evidence="4" key="1">
    <citation type="submission" date="2016-11" db="EMBL/GenBank/DDBJ databases">
        <authorList>
            <person name="Sisinthy S."/>
            <person name="Ara S."/>
            <person name="Gundlapally S.R."/>
        </authorList>
    </citation>
    <scope>NUCLEOTIDE SEQUENCE [LARGE SCALE GENOMIC DNA]</scope>
    <source>
        <strain evidence="4">V1-41</strain>
    </source>
</reference>
<name>A0A2P5TR81_9GAMM</name>
<comment type="caution">
    <text evidence="3">The sequence shown here is derived from an EMBL/GenBank/DDBJ whole genome shotgun (WGS) entry which is preliminary data.</text>
</comment>
<dbReference type="OrthoDB" id="5598955at2"/>